<accession>A0A644X0D4</accession>
<evidence type="ECO:0000256" key="1">
    <source>
        <dbReference type="ARBA" id="ARBA00023125"/>
    </source>
</evidence>
<dbReference type="EMBL" id="VSSQ01001358">
    <property type="protein sequence ID" value="MPM07634.1"/>
    <property type="molecule type" value="Genomic_DNA"/>
</dbReference>
<dbReference type="CDD" id="cd00093">
    <property type="entry name" value="HTH_XRE"/>
    <property type="match status" value="1"/>
</dbReference>
<comment type="caution">
    <text evidence="3">The sequence shown here is derived from an EMBL/GenBank/DDBJ whole genome shotgun (WGS) entry which is preliminary data.</text>
</comment>
<name>A0A644X0D4_9ZZZZ</name>
<evidence type="ECO:0000313" key="3">
    <source>
        <dbReference type="EMBL" id="MPM07634.1"/>
    </source>
</evidence>
<keyword evidence="1" id="KW-0238">DNA-binding</keyword>
<dbReference type="InterPro" id="IPR001387">
    <property type="entry name" value="Cro/C1-type_HTH"/>
</dbReference>
<dbReference type="PANTHER" id="PTHR46558:SF11">
    <property type="entry name" value="HTH-TYPE TRANSCRIPTIONAL REGULATOR XRE"/>
    <property type="match status" value="1"/>
</dbReference>
<protein>
    <recommendedName>
        <fullName evidence="2">HTH cro/C1-type domain-containing protein</fullName>
    </recommendedName>
</protein>
<organism evidence="3">
    <name type="scientific">bioreactor metagenome</name>
    <dbReference type="NCBI Taxonomy" id="1076179"/>
    <lineage>
        <taxon>unclassified sequences</taxon>
        <taxon>metagenomes</taxon>
        <taxon>ecological metagenomes</taxon>
    </lineage>
</organism>
<reference evidence="3" key="1">
    <citation type="submission" date="2019-08" db="EMBL/GenBank/DDBJ databases">
        <authorList>
            <person name="Kucharzyk K."/>
            <person name="Murdoch R.W."/>
            <person name="Higgins S."/>
            <person name="Loffler F."/>
        </authorList>
    </citation>
    <scope>NUCLEOTIDE SEQUENCE</scope>
</reference>
<gene>
    <name evidence="3" type="ORF">SDC9_53941</name>
</gene>
<dbReference type="AlphaFoldDB" id="A0A644X0D4"/>
<proteinExistence type="predicted"/>
<sequence>MDMSESELTLGKVIQEKREKLDMTQRELARAIHLNHATISRIENNPDIVADPSTLKAIAQALHIDYNYLLSLNKTIDDDKDIRIIARASKSMSEDDRERMMEILRNNFATAFQDADSDGVIEPQASDDF</sequence>
<dbReference type="Gene3D" id="1.10.260.40">
    <property type="entry name" value="lambda repressor-like DNA-binding domains"/>
    <property type="match status" value="1"/>
</dbReference>
<dbReference type="SUPFAM" id="SSF47413">
    <property type="entry name" value="lambda repressor-like DNA-binding domains"/>
    <property type="match status" value="1"/>
</dbReference>
<dbReference type="Pfam" id="PF01381">
    <property type="entry name" value="HTH_3"/>
    <property type="match status" value="1"/>
</dbReference>
<dbReference type="InterPro" id="IPR010982">
    <property type="entry name" value="Lambda_DNA-bd_dom_sf"/>
</dbReference>
<dbReference type="SMART" id="SM00530">
    <property type="entry name" value="HTH_XRE"/>
    <property type="match status" value="1"/>
</dbReference>
<feature type="domain" description="HTH cro/C1-type" evidence="2">
    <location>
        <begin position="14"/>
        <end position="69"/>
    </location>
</feature>
<dbReference type="PROSITE" id="PS50943">
    <property type="entry name" value="HTH_CROC1"/>
    <property type="match status" value="1"/>
</dbReference>
<dbReference type="GO" id="GO:0003677">
    <property type="term" value="F:DNA binding"/>
    <property type="evidence" value="ECO:0007669"/>
    <property type="project" value="UniProtKB-KW"/>
</dbReference>
<evidence type="ECO:0000259" key="2">
    <source>
        <dbReference type="PROSITE" id="PS50943"/>
    </source>
</evidence>
<dbReference type="PANTHER" id="PTHR46558">
    <property type="entry name" value="TRACRIPTIONAL REGULATORY PROTEIN-RELATED-RELATED"/>
    <property type="match status" value="1"/>
</dbReference>